<dbReference type="InterPro" id="IPR014984">
    <property type="entry name" value="HopJ"/>
</dbReference>
<evidence type="ECO:0000313" key="2">
    <source>
        <dbReference type="Proteomes" id="UP000093186"/>
    </source>
</evidence>
<dbReference type="Gene3D" id="3.20.160.10">
    <property type="entry name" value="vpa0580 domain like"/>
    <property type="match status" value="1"/>
</dbReference>
<keyword evidence="2" id="KW-1185">Reference proteome</keyword>
<comment type="caution">
    <text evidence="1">The sequence shown here is derived from an EMBL/GenBank/DDBJ whole genome shotgun (WGS) entry which is preliminary data.</text>
</comment>
<evidence type="ECO:0000313" key="1">
    <source>
        <dbReference type="EMBL" id="OCK43698.1"/>
    </source>
</evidence>
<dbReference type="EMBL" id="MAKX01000001">
    <property type="protein sequence ID" value="OCK43698.1"/>
    <property type="molecule type" value="Genomic_DNA"/>
</dbReference>
<sequence>MTIKEFVTKLKENPKQLIFSETMSVIENNYVFTPTAFKNGDLQNSDAENLGSCKVFSFAVKQQLTKEETLACFGQYYFIDVLENPNGTDHQNIRNFMNTGFEGLVFEDETLVEKV</sequence>
<dbReference type="InterPro" id="IPR038604">
    <property type="entry name" value="HopJ_sf"/>
</dbReference>
<organism evidence="1 2">
    <name type="scientific">Tenacibaculum soleae</name>
    <dbReference type="NCBI Taxonomy" id="447689"/>
    <lineage>
        <taxon>Bacteria</taxon>
        <taxon>Pseudomonadati</taxon>
        <taxon>Bacteroidota</taxon>
        <taxon>Flavobacteriia</taxon>
        <taxon>Flavobacteriales</taxon>
        <taxon>Flavobacteriaceae</taxon>
        <taxon>Tenacibaculum</taxon>
    </lineage>
</organism>
<dbReference type="RefSeq" id="WP_068702320.1">
    <property type="nucleotide sequence ID" value="NZ_MAKX01000001.1"/>
</dbReference>
<dbReference type="Pfam" id="PF08888">
    <property type="entry name" value="HopJ"/>
    <property type="match status" value="1"/>
</dbReference>
<reference evidence="1 2" key="1">
    <citation type="submission" date="2016-06" db="EMBL/GenBank/DDBJ databases">
        <title>Draft Genome Sequence of Tenacibaculum soleae UCD-KL19.</title>
        <authorList>
            <person name="Eisen J.A."/>
            <person name="Coil D.A."/>
            <person name="Lujan K.M."/>
        </authorList>
    </citation>
    <scope>NUCLEOTIDE SEQUENCE [LARGE SCALE GENOMIC DNA]</scope>
    <source>
        <strain evidence="1 2">UCD-KL19</strain>
    </source>
</reference>
<name>A0A1B9Y1K5_9FLAO</name>
<dbReference type="AlphaFoldDB" id="A0A1B9Y1K5"/>
<protein>
    <submittedName>
        <fullName evidence="1">Type III effector</fullName>
    </submittedName>
</protein>
<dbReference type="Proteomes" id="UP000093186">
    <property type="component" value="Unassembled WGS sequence"/>
</dbReference>
<gene>
    <name evidence="1" type="ORF">BA195_03055</name>
</gene>
<proteinExistence type="predicted"/>
<dbReference type="OrthoDB" id="9790826at2"/>
<accession>A0A1B9Y1K5</accession>